<dbReference type="EMBL" id="JX556418">
    <property type="protein sequence ID" value="AFV81248.1"/>
    <property type="molecule type" value="Genomic_DNA"/>
</dbReference>
<dbReference type="SUPFAM" id="SSF46785">
    <property type="entry name" value="Winged helix' DNA-binding domain"/>
    <property type="match status" value="1"/>
</dbReference>
<dbReference type="InterPro" id="IPR036390">
    <property type="entry name" value="WH_DNA-bd_sf"/>
</dbReference>
<feature type="domain" description="Transcription regulator PadR N-terminal" evidence="1">
    <location>
        <begin position="17"/>
        <end position="79"/>
    </location>
</feature>
<dbReference type="InterPro" id="IPR005149">
    <property type="entry name" value="Tscrpt_reg_PadR_N"/>
</dbReference>
<dbReference type="GeneID" id="14181747"/>
<dbReference type="OrthoDB" id="31624at10239"/>
<gene>
    <name evidence="2" type="ORF">MAR10_016</name>
</gene>
<accession>K7R9C0</accession>
<dbReference type="Gene3D" id="1.10.10.10">
    <property type="entry name" value="Winged helix-like DNA-binding domain superfamily/Winged helix DNA-binding domain"/>
    <property type="match status" value="1"/>
</dbReference>
<evidence type="ECO:0000313" key="2">
    <source>
        <dbReference type="EMBL" id="AFV81248.1"/>
    </source>
</evidence>
<keyword evidence="3" id="KW-1185">Reference proteome</keyword>
<evidence type="ECO:0000259" key="1">
    <source>
        <dbReference type="Pfam" id="PF03551"/>
    </source>
</evidence>
<sequence length="177" mass="20405">MATITNLQKVLIHFVATGKDVTGYQIAHHCMAEHDLHWTASHQQVYRELRRLEAAGILTCEEIPQDGKPNKFIYHLTEDKGVKAYDDLRAHEPCDYVGLNTQATIHALFPTKEYYAAYLQKRNEECEALYLRKCQDGVSKMEEALIDRRILILHAECTFAQKMLMLLDEENPVVSEQ</sequence>
<reference evidence="2 3" key="1">
    <citation type="journal article" date="2012" name="J. Virol.">
        <title>Genome Sequence of Temperate Vibrio parahaemolyticus Bacteriophage vB_VpaS_MAR10.</title>
        <authorList>
            <person name="Alanis Villa A."/>
            <person name="Kropinski A.M."/>
            <person name="Abbasifar R."/>
            <person name="Abbasifar A."/>
            <person name="Griffiths M.W."/>
        </authorList>
    </citation>
    <scope>NUCLEOTIDE SEQUENCE [LARGE SCALE GENOMIC DNA]</scope>
</reference>
<name>K7R9C0_9CAUD</name>
<protein>
    <submittedName>
        <fullName evidence="2">Putative transcriptional regulator</fullName>
    </submittedName>
</protein>
<dbReference type="RefSeq" id="YP_007111862.1">
    <property type="nucleotide sequence ID" value="NC_019713.1"/>
</dbReference>
<dbReference type="InterPro" id="IPR036388">
    <property type="entry name" value="WH-like_DNA-bd_sf"/>
</dbReference>
<proteinExistence type="predicted"/>
<dbReference type="KEGG" id="vg:14181747"/>
<organism evidence="2 3">
    <name type="scientific">Vibrio phage vB_VpaS_MAR10</name>
    <dbReference type="NCBI Taxonomy" id="1229755"/>
    <lineage>
        <taxon>Viruses</taxon>
        <taxon>Duplodnaviria</taxon>
        <taxon>Heunggongvirae</taxon>
        <taxon>Uroviricota</taxon>
        <taxon>Caudoviricetes</taxon>
        <taxon>Mardecavirus</taxon>
        <taxon>Mardecavirus MAR10</taxon>
    </lineage>
</organism>
<dbReference type="Proteomes" id="UP000009398">
    <property type="component" value="Segment"/>
</dbReference>
<dbReference type="Pfam" id="PF03551">
    <property type="entry name" value="PadR"/>
    <property type="match status" value="1"/>
</dbReference>
<evidence type="ECO:0000313" key="3">
    <source>
        <dbReference type="Proteomes" id="UP000009398"/>
    </source>
</evidence>